<dbReference type="SUPFAM" id="SSF48619">
    <property type="entry name" value="Phospholipase A2, PLA2"/>
    <property type="match status" value="1"/>
</dbReference>
<keyword evidence="4" id="KW-0443">Lipid metabolism</keyword>
<evidence type="ECO:0000259" key="6">
    <source>
        <dbReference type="Pfam" id="PF05826"/>
    </source>
</evidence>
<dbReference type="AlphaFoldDB" id="A0AAV1L728"/>
<evidence type="ECO:0000256" key="5">
    <source>
        <dbReference type="ARBA" id="ARBA00029903"/>
    </source>
</evidence>
<protein>
    <recommendedName>
        <fullName evidence="2">phospholipase A2</fullName>
        <ecNumber evidence="2">3.1.1.4</ecNumber>
    </recommendedName>
    <alternativeName>
        <fullName evidence="5">Phosphatidylcholine 2-acylhydrolase</fullName>
    </alternativeName>
</protein>
<gene>
    <name evidence="7" type="ORF">PARMNEM_LOCUS11094</name>
</gene>
<dbReference type="GO" id="GO:0004623">
    <property type="term" value="F:phospholipase A2 activity"/>
    <property type="evidence" value="ECO:0007669"/>
    <property type="project" value="UniProtKB-EC"/>
</dbReference>
<dbReference type="PANTHER" id="PTHR12253">
    <property type="entry name" value="RH14732P"/>
    <property type="match status" value="1"/>
</dbReference>
<sequence>MHISMCDIIIVTLLSEEIAKPERNNKCKRKRQSHCSCDLKFRDCLRKTNSLVSAQIGLTYFNVLGPQCFRKAHPIVRCLRRTRITGQKCEEYELDYTKPKMWQWFDSETF</sequence>
<dbReference type="GO" id="GO:0050482">
    <property type="term" value="P:arachidonate secretion"/>
    <property type="evidence" value="ECO:0007669"/>
    <property type="project" value="InterPro"/>
</dbReference>
<accession>A0AAV1L728</accession>
<reference evidence="7 8" key="1">
    <citation type="submission" date="2023-11" db="EMBL/GenBank/DDBJ databases">
        <authorList>
            <person name="Hedman E."/>
            <person name="Englund M."/>
            <person name="Stromberg M."/>
            <person name="Nyberg Akerstrom W."/>
            <person name="Nylinder S."/>
            <person name="Jareborg N."/>
            <person name="Kallberg Y."/>
            <person name="Kronander E."/>
        </authorList>
    </citation>
    <scope>NUCLEOTIDE SEQUENCE [LARGE SCALE GENOMIC DNA]</scope>
</reference>
<dbReference type="GO" id="GO:0006644">
    <property type="term" value="P:phospholipid metabolic process"/>
    <property type="evidence" value="ECO:0007669"/>
    <property type="project" value="InterPro"/>
</dbReference>
<evidence type="ECO:0000256" key="3">
    <source>
        <dbReference type="ARBA" id="ARBA00022963"/>
    </source>
</evidence>
<keyword evidence="8" id="KW-1185">Reference proteome</keyword>
<dbReference type="GO" id="GO:0016042">
    <property type="term" value="P:lipid catabolic process"/>
    <property type="evidence" value="ECO:0007669"/>
    <property type="project" value="UniProtKB-KW"/>
</dbReference>
<organism evidence="7 8">
    <name type="scientific">Parnassius mnemosyne</name>
    <name type="common">clouded apollo</name>
    <dbReference type="NCBI Taxonomy" id="213953"/>
    <lineage>
        <taxon>Eukaryota</taxon>
        <taxon>Metazoa</taxon>
        <taxon>Ecdysozoa</taxon>
        <taxon>Arthropoda</taxon>
        <taxon>Hexapoda</taxon>
        <taxon>Insecta</taxon>
        <taxon>Pterygota</taxon>
        <taxon>Neoptera</taxon>
        <taxon>Endopterygota</taxon>
        <taxon>Lepidoptera</taxon>
        <taxon>Glossata</taxon>
        <taxon>Ditrysia</taxon>
        <taxon>Papilionoidea</taxon>
        <taxon>Papilionidae</taxon>
        <taxon>Parnassiinae</taxon>
        <taxon>Parnassini</taxon>
        <taxon>Parnassius</taxon>
        <taxon>Driopa</taxon>
    </lineage>
</organism>
<proteinExistence type="predicted"/>
<dbReference type="Gene3D" id="1.20.90.10">
    <property type="entry name" value="Phospholipase A2 domain"/>
    <property type="match status" value="1"/>
</dbReference>
<dbReference type="InterPro" id="IPR016090">
    <property type="entry name" value="PLA2-like_dom"/>
</dbReference>
<evidence type="ECO:0000313" key="8">
    <source>
        <dbReference type="Proteomes" id="UP001314205"/>
    </source>
</evidence>
<evidence type="ECO:0000256" key="2">
    <source>
        <dbReference type="ARBA" id="ARBA00013278"/>
    </source>
</evidence>
<dbReference type="Pfam" id="PF05826">
    <property type="entry name" value="Phospholip_A2_2"/>
    <property type="match status" value="1"/>
</dbReference>
<evidence type="ECO:0000313" key="7">
    <source>
        <dbReference type="EMBL" id="CAK1590778.1"/>
    </source>
</evidence>
<feature type="domain" description="Phospholipase A2-like central" evidence="6">
    <location>
        <begin position="29"/>
        <end position="71"/>
    </location>
</feature>
<dbReference type="EMBL" id="CAVLGL010000086">
    <property type="protein sequence ID" value="CAK1590778.1"/>
    <property type="molecule type" value="Genomic_DNA"/>
</dbReference>
<evidence type="ECO:0000256" key="4">
    <source>
        <dbReference type="ARBA" id="ARBA00023098"/>
    </source>
</evidence>
<dbReference type="InterPro" id="IPR036444">
    <property type="entry name" value="PLipase_A2_dom_sf"/>
</dbReference>
<comment type="cofactor">
    <cofactor evidence="1">
        <name>Ca(2+)</name>
        <dbReference type="ChEBI" id="CHEBI:29108"/>
    </cofactor>
</comment>
<comment type="caution">
    <text evidence="7">The sequence shown here is derived from an EMBL/GenBank/DDBJ whole genome shotgun (WGS) entry which is preliminary data.</text>
</comment>
<evidence type="ECO:0000256" key="1">
    <source>
        <dbReference type="ARBA" id="ARBA00001913"/>
    </source>
</evidence>
<name>A0AAV1L728_9NEOP</name>
<dbReference type="EC" id="3.1.1.4" evidence="2"/>
<dbReference type="Proteomes" id="UP001314205">
    <property type="component" value="Unassembled WGS sequence"/>
</dbReference>
<keyword evidence="3" id="KW-0442">Lipid degradation</keyword>